<keyword evidence="1" id="KW-0472">Membrane</keyword>
<gene>
    <name evidence="2" type="ORF">FTRO_0120120</name>
</gene>
<feature type="transmembrane region" description="Helical" evidence="1">
    <location>
        <begin position="184"/>
        <end position="204"/>
    </location>
</feature>
<evidence type="ECO:0000256" key="1">
    <source>
        <dbReference type="SAM" id="Phobius"/>
    </source>
</evidence>
<feature type="transmembrane region" description="Helical" evidence="1">
    <location>
        <begin position="82"/>
        <end position="105"/>
    </location>
</feature>
<dbReference type="InterPro" id="IPR009214">
    <property type="entry name" value="DUF1129"/>
</dbReference>
<dbReference type="Proteomes" id="UP000064514">
    <property type="component" value="Unassembled WGS sequence"/>
</dbReference>
<accession>A0A3F3H3J0</accession>
<dbReference type="Pfam" id="PF06570">
    <property type="entry name" value="DUF1129"/>
    <property type="match status" value="1"/>
</dbReference>
<dbReference type="AlphaFoldDB" id="A0A3F3H3J0"/>
<dbReference type="EMBL" id="DF968089">
    <property type="protein sequence ID" value="GAP04906.1"/>
    <property type="molecule type" value="Genomic_DNA"/>
</dbReference>
<keyword evidence="1" id="KW-0812">Transmembrane</keyword>
<feature type="transmembrane region" description="Helical" evidence="1">
    <location>
        <begin position="158"/>
        <end position="178"/>
    </location>
</feature>
<reference evidence="2" key="1">
    <citation type="journal article" date="2015" name="BMC Genomics">
        <title>Comparative genomics of Fructobacillus spp. and Leuconostoc spp. reveals niche-specific evolution of Fructobacillus spp.</title>
        <authorList>
            <person name="Endo A."/>
            <person name="Tanizawa Y."/>
            <person name="Tanaka N."/>
            <person name="Maeno S."/>
            <person name="Kumar H."/>
            <person name="Shiwa Y."/>
            <person name="Okada S."/>
            <person name="Yoshikawa H."/>
            <person name="Dicks L."/>
            <person name="Nakagawa J."/>
            <person name="Arita M."/>
        </authorList>
    </citation>
    <scope>NUCLEOTIDE SEQUENCE [LARGE SCALE GENOMIC DNA]</scope>
    <source>
        <strain evidence="2">F214-1</strain>
    </source>
</reference>
<feature type="transmembrane region" description="Helical" evidence="1">
    <location>
        <begin position="117"/>
        <end position="138"/>
    </location>
</feature>
<keyword evidence="1" id="KW-1133">Transmembrane helix</keyword>
<dbReference type="RefSeq" id="WP_059394244.1">
    <property type="nucleotide sequence ID" value="NZ_DF968089.1"/>
</dbReference>
<proteinExistence type="predicted"/>
<sequence length="235" mass="26299">MTQVDPQLSKKNQDFIFRFKKGLSETDKLTDERKEEIVQTVSEKLYTGQKAGKTAAQMYGSPAQLLQQYLNPRRLAKKFHDYSFTFLATDTALVLVMFLSGFFAVTMSFGKSSSESQGIGVVSMLLLSFWGGAIYTFAMQRLVPNPKDKNPKKKMPTWLLLIVVAILWVAGFTAFMFIPTVVNPILPLFGNVLVLALAWLAYLLNRKHAGLEHGGILAISKLSQQARVDEANQKE</sequence>
<organism evidence="2">
    <name type="scientific">Fructobacillus tropaeoli</name>
    <dbReference type="NCBI Taxonomy" id="709323"/>
    <lineage>
        <taxon>Bacteria</taxon>
        <taxon>Bacillati</taxon>
        <taxon>Bacillota</taxon>
        <taxon>Bacilli</taxon>
        <taxon>Lactobacillales</taxon>
        <taxon>Lactobacillaceae</taxon>
        <taxon>Fructobacillus</taxon>
    </lineage>
</organism>
<name>A0A3F3H3J0_9LACO</name>
<protein>
    <submittedName>
        <fullName evidence="2">Integral membrane protein</fullName>
    </submittedName>
</protein>
<dbReference type="STRING" id="709323.GCA_001047135_01473"/>
<evidence type="ECO:0000313" key="2">
    <source>
        <dbReference type="EMBL" id="GAP04906.1"/>
    </source>
</evidence>